<dbReference type="SUPFAM" id="SSF52540">
    <property type="entry name" value="P-loop containing nucleoside triphosphate hydrolases"/>
    <property type="match status" value="1"/>
</dbReference>
<evidence type="ECO:0000256" key="5">
    <source>
        <dbReference type="ARBA" id="ARBA00022840"/>
    </source>
</evidence>
<dbReference type="PANTHER" id="PTHR42711">
    <property type="entry name" value="ABC TRANSPORTER ATP-BINDING PROTEIN"/>
    <property type="match status" value="1"/>
</dbReference>
<keyword evidence="3" id="KW-1003">Cell membrane</keyword>
<dbReference type="GO" id="GO:0043215">
    <property type="term" value="P:daunorubicin transport"/>
    <property type="evidence" value="ECO:0007669"/>
    <property type="project" value="InterPro"/>
</dbReference>
<evidence type="ECO:0000256" key="4">
    <source>
        <dbReference type="ARBA" id="ARBA00022741"/>
    </source>
</evidence>
<dbReference type="GO" id="GO:0016887">
    <property type="term" value="F:ATP hydrolysis activity"/>
    <property type="evidence" value="ECO:0007669"/>
    <property type="project" value="InterPro"/>
</dbReference>
<dbReference type="Proteomes" id="UP000198282">
    <property type="component" value="Unassembled WGS sequence"/>
</dbReference>
<evidence type="ECO:0000256" key="7">
    <source>
        <dbReference type="ARBA" id="ARBA00023136"/>
    </source>
</evidence>
<keyword evidence="8" id="KW-0046">Antibiotic resistance</keyword>
<dbReference type="InterPro" id="IPR003593">
    <property type="entry name" value="AAA+_ATPase"/>
</dbReference>
<accession>A0A239A7Y6</accession>
<dbReference type="InterPro" id="IPR005894">
    <property type="entry name" value="DrrA"/>
</dbReference>
<proteinExistence type="inferred from homology"/>
<keyword evidence="5 12" id="KW-0067">ATP-binding</keyword>
<name>A0A239A7Y6_9ACTN</name>
<dbReference type="InterPro" id="IPR017871">
    <property type="entry name" value="ABC_transporter-like_CS"/>
</dbReference>
<evidence type="ECO:0000256" key="9">
    <source>
        <dbReference type="ARBA" id="ARBA00049985"/>
    </source>
</evidence>
<dbReference type="GO" id="GO:0046677">
    <property type="term" value="P:response to antibiotic"/>
    <property type="evidence" value="ECO:0007669"/>
    <property type="project" value="UniProtKB-KW"/>
</dbReference>
<protein>
    <submittedName>
        <fullName evidence="12">ABC-2 type transport system ATP-binding protein</fullName>
    </submittedName>
</protein>
<feature type="region of interest" description="Disordered" evidence="10">
    <location>
        <begin position="357"/>
        <end position="390"/>
    </location>
</feature>
<comment type="similarity">
    <text evidence="9">Belongs to the ABC transporter superfamily. Drug exporter-1 (DrugE1) (TC 3.A.1.105) family.</text>
</comment>
<dbReference type="EMBL" id="FZOD01000001">
    <property type="protein sequence ID" value="SNR91745.1"/>
    <property type="molecule type" value="Genomic_DNA"/>
</dbReference>
<organism evidence="12 13">
    <name type="scientific">Streptosporangium subroseum</name>
    <dbReference type="NCBI Taxonomy" id="106412"/>
    <lineage>
        <taxon>Bacteria</taxon>
        <taxon>Bacillati</taxon>
        <taxon>Actinomycetota</taxon>
        <taxon>Actinomycetes</taxon>
        <taxon>Streptosporangiales</taxon>
        <taxon>Streptosporangiaceae</taxon>
        <taxon>Streptosporangium</taxon>
    </lineage>
</organism>
<keyword evidence="4" id="KW-0547">Nucleotide-binding</keyword>
<dbReference type="AlphaFoldDB" id="A0A239A7Y6"/>
<sequence>MSADLPAWPDGKRVDVKAVEFAIAAQGVRKNYAGAAEGAGLNGFDLQVPVGTVCGLLGPNGAGKTTAIRILTTLLRPDSGRASVAGFDVRAQPRQVRERIGLVGQYAAVDEILTGRQNLVMFARLSHFSSAGAKRRADELLERFSLADTGKKPVGKYSGGMRRRLDLAASLIVAPPVLFVDEPTTGLDPAGRREVWAAIRDLVGSGTTVLLTTQYLEEADRLADRISMLRAGRVVTEGTPEELKSAIGGDWLDIVLADAEDVAATEVIAGRIASGEVRVDGEARRVSVPVAERTRALVTMATALGDAGVEPVDITLRRPTLDEVFLHLMGEQTPTGEETVIDHQTLTGERAVIDDRAATDDRAGEPPGGGDPAANRPASAGPATGTEATV</sequence>
<evidence type="ECO:0000256" key="2">
    <source>
        <dbReference type="ARBA" id="ARBA00022448"/>
    </source>
</evidence>
<dbReference type="InterPro" id="IPR050763">
    <property type="entry name" value="ABC_transporter_ATP-binding"/>
</dbReference>
<dbReference type="GO" id="GO:0005524">
    <property type="term" value="F:ATP binding"/>
    <property type="evidence" value="ECO:0007669"/>
    <property type="project" value="UniProtKB-KW"/>
</dbReference>
<dbReference type="PROSITE" id="PS00211">
    <property type="entry name" value="ABC_TRANSPORTER_1"/>
    <property type="match status" value="1"/>
</dbReference>
<keyword evidence="2" id="KW-0813">Transport</keyword>
<keyword evidence="13" id="KW-1185">Reference proteome</keyword>
<dbReference type="PROSITE" id="PS50893">
    <property type="entry name" value="ABC_TRANSPORTER_2"/>
    <property type="match status" value="1"/>
</dbReference>
<dbReference type="InterPro" id="IPR003439">
    <property type="entry name" value="ABC_transporter-like_ATP-bd"/>
</dbReference>
<evidence type="ECO:0000259" key="11">
    <source>
        <dbReference type="PROSITE" id="PS50893"/>
    </source>
</evidence>
<evidence type="ECO:0000313" key="13">
    <source>
        <dbReference type="Proteomes" id="UP000198282"/>
    </source>
</evidence>
<keyword evidence="7" id="KW-0472">Membrane</keyword>
<dbReference type="NCBIfam" id="TIGR01188">
    <property type="entry name" value="drrA"/>
    <property type="match status" value="1"/>
</dbReference>
<evidence type="ECO:0000256" key="10">
    <source>
        <dbReference type="SAM" id="MobiDB-lite"/>
    </source>
</evidence>
<evidence type="ECO:0000256" key="1">
    <source>
        <dbReference type="ARBA" id="ARBA00004413"/>
    </source>
</evidence>
<evidence type="ECO:0000256" key="3">
    <source>
        <dbReference type="ARBA" id="ARBA00022475"/>
    </source>
</evidence>
<reference evidence="12 13" key="1">
    <citation type="submission" date="2017-06" db="EMBL/GenBank/DDBJ databases">
        <authorList>
            <person name="Kim H.J."/>
            <person name="Triplett B.A."/>
        </authorList>
    </citation>
    <scope>NUCLEOTIDE SEQUENCE [LARGE SCALE GENOMIC DNA]</scope>
    <source>
        <strain evidence="12 13">CGMCC 4.2132</strain>
    </source>
</reference>
<comment type="subcellular location">
    <subcellularLocation>
        <location evidence="1">Cell membrane</location>
        <topology evidence="1">Peripheral membrane protein</topology>
        <orientation evidence="1">Cytoplasmic side</orientation>
    </subcellularLocation>
</comment>
<evidence type="ECO:0000256" key="8">
    <source>
        <dbReference type="ARBA" id="ARBA00023251"/>
    </source>
</evidence>
<evidence type="ECO:0000256" key="6">
    <source>
        <dbReference type="ARBA" id="ARBA00022967"/>
    </source>
</evidence>
<gene>
    <name evidence="12" type="ORF">SAMN05216276_1001195</name>
</gene>
<dbReference type="SMART" id="SM00382">
    <property type="entry name" value="AAA"/>
    <property type="match status" value="1"/>
</dbReference>
<dbReference type="PANTHER" id="PTHR42711:SF19">
    <property type="entry name" value="DOXORUBICIN RESISTANCE ATP-BINDING PROTEIN DRRA"/>
    <property type="match status" value="1"/>
</dbReference>
<dbReference type="Gene3D" id="3.40.50.300">
    <property type="entry name" value="P-loop containing nucleotide triphosphate hydrolases"/>
    <property type="match status" value="1"/>
</dbReference>
<dbReference type="RefSeq" id="WP_089205190.1">
    <property type="nucleotide sequence ID" value="NZ_FZOD01000001.1"/>
</dbReference>
<dbReference type="InterPro" id="IPR027417">
    <property type="entry name" value="P-loop_NTPase"/>
</dbReference>
<evidence type="ECO:0000313" key="12">
    <source>
        <dbReference type="EMBL" id="SNR91745.1"/>
    </source>
</evidence>
<keyword evidence="6" id="KW-1278">Translocase</keyword>
<dbReference type="Pfam" id="PF00005">
    <property type="entry name" value="ABC_tran"/>
    <property type="match status" value="1"/>
</dbReference>
<dbReference type="GO" id="GO:1900753">
    <property type="term" value="P:doxorubicin transport"/>
    <property type="evidence" value="ECO:0007669"/>
    <property type="project" value="InterPro"/>
</dbReference>
<dbReference type="GO" id="GO:0005886">
    <property type="term" value="C:plasma membrane"/>
    <property type="evidence" value="ECO:0007669"/>
    <property type="project" value="UniProtKB-SubCell"/>
</dbReference>
<feature type="domain" description="ABC transporter" evidence="11">
    <location>
        <begin position="23"/>
        <end position="256"/>
    </location>
</feature>
<dbReference type="OrthoDB" id="9804819at2"/>